<evidence type="ECO:0000256" key="2">
    <source>
        <dbReference type="SAM" id="Phobius"/>
    </source>
</evidence>
<evidence type="ECO:0000256" key="1">
    <source>
        <dbReference type="SAM" id="MobiDB-lite"/>
    </source>
</evidence>
<name>A0ABP7BRB8_9MICO</name>
<reference evidence="4" key="1">
    <citation type="journal article" date="2019" name="Int. J. Syst. Evol. Microbiol.">
        <title>The Global Catalogue of Microorganisms (GCM) 10K type strain sequencing project: providing services to taxonomists for standard genome sequencing and annotation.</title>
        <authorList>
            <consortium name="The Broad Institute Genomics Platform"/>
            <consortium name="The Broad Institute Genome Sequencing Center for Infectious Disease"/>
            <person name="Wu L."/>
            <person name="Ma J."/>
        </authorList>
    </citation>
    <scope>NUCLEOTIDE SEQUENCE [LARGE SCALE GENOMIC DNA]</scope>
    <source>
        <strain evidence="4">JCM 16546</strain>
    </source>
</reference>
<gene>
    <name evidence="3" type="ORF">GCM10022202_32470</name>
</gene>
<evidence type="ECO:0000313" key="3">
    <source>
        <dbReference type="EMBL" id="GAA3667895.1"/>
    </source>
</evidence>
<evidence type="ECO:0000313" key="4">
    <source>
        <dbReference type="Proteomes" id="UP001410795"/>
    </source>
</evidence>
<feature type="compositionally biased region" description="Low complexity" evidence="1">
    <location>
        <begin position="8"/>
        <end position="25"/>
    </location>
</feature>
<dbReference type="Proteomes" id="UP001410795">
    <property type="component" value="Unassembled WGS sequence"/>
</dbReference>
<keyword evidence="2" id="KW-0812">Transmembrane</keyword>
<organism evidence="3 4">
    <name type="scientific">Microbacterium marinilacus</name>
    <dbReference type="NCBI Taxonomy" id="415209"/>
    <lineage>
        <taxon>Bacteria</taxon>
        <taxon>Bacillati</taxon>
        <taxon>Actinomycetota</taxon>
        <taxon>Actinomycetes</taxon>
        <taxon>Micrococcales</taxon>
        <taxon>Microbacteriaceae</taxon>
        <taxon>Microbacterium</taxon>
    </lineage>
</organism>
<keyword evidence="2" id="KW-0472">Membrane</keyword>
<keyword evidence="4" id="KW-1185">Reference proteome</keyword>
<proteinExistence type="predicted"/>
<accession>A0ABP7BRB8</accession>
<dbReference type="RefSeq" id="WP_246603910.1">
    <property type="nucleotide sequence ID" value="NZ_BAAAYV010000025.1"/>
</dbReference>
<dbReference type="EMBL" id="BAAAYV010000025">
    <property type="protein sequence ID" value="GAA3667895.1"/>
    <property type="molecule type" value="Genomic_DNA"/>
</dbReference>
<comment type="caution">
    <text evidence="3">The sequence shown here is derived from an EMBL/GenBank/DDBJ whole genome shotgun (WGS) entry which is preliminary data.</text>
</comment>
<protein>
    <recommendedName>
        <fullName evidence="5">DUF2993 domain-containing protein</fullName>
    </recommendedName>
</protein>
<feature type="transmembrane region" description="Helical" evidence="2">
    <location>
        <begin position="37"/>
        <end position="55"/>
    </location>
</feature>
<feature type="region of interest" description="Disordered" evidence="1">
    <location>
        <begin position="1"/>
        <end position="25"/>
    </location>
</feature>
<evidence type="ECO:0008006" key="5">
    <source>
        <dbReference type="Google" id="ProtNLM"/>
    </source>
</evidence>
<sequence>MDQATASGAPTAADPRGAAADATPPARAAGGQLARDLVLMGLVGALLAAAIWAGFSSLHRQFWGPSAFVERYVGTLASGSAADALAIPGVALDTSDLEAAGLPATASEALLRSAALTFDVEEVEIVEERVVDDIVEVTAAYTLDGTKGETTFRVHQTGMDGLVPRWGFETSPLAVIEVAVRGSMQFSVNGFEIDKRQVSADGAEADPLDPVPLLVLSPGLYAVSVDTATAEAEPTRVLADAALHSVELDIQAQPTEAFTKVVQEQVTTFLGDCATQQVLQPTGCPFGIQPESLGGDRVLPDTLSWSIPSDPQVEIVPDGAYWAISPATGAAHVEVDVQSIFDGSIYHLSEDVPFVIDGTVEILPDGTASILVGSPALR</sequence>
<keyword evidence="2" id="KW-1133">Transmembrane helix</keyword>